<dbReference type="InterPro" id="IPR029058">
    <property type="entry name" value="AB_hydrolase_fold"/>
</dbReference>
<proteinExistence type="predicted"/>
<keyword evidence="2" id="KW-1185">Reference proteome</keyword>
<gene>
    <name evidence="1" type="ORF">DL239_16255</name>
</gene>
<organism evidence="1 2">
    <name type="scientific">Parasedimentitalea denitrificans</name>
    <dbReference type="NCBI Taxonomy" id="2211118"/>
    <lineage>
        <taxon>Bacteria</taxon>
        <taxon>Pseudomonadati</taxon>
        <taxon>Pseudomonadota</taxon>
        <taxon>Alphaproteobacteria</taxon>
        <taxon>Rhodobacterales</taxon>
        <taxon>Paracoccaceae</taxon>
        <taxon>Parasedimentitalea</taxon>
    </lineage>
</organism>
<accession>A0ABX0WCV2</accession>
<comment type="caution">
    <text evidence="1">The sequence shown here is derived from an EMBL/GenBank/DDBJ whole genome shotgun (WGS) entry which is preliminary data.</text>
</comment>
<evidence type="ECO:0000313" key="2">
    <source>
        <dbReference type="Proteomes" id="UP001429564"/>
    </source>
</evidence>
<evidence type="ECO:0008006" key="3">
    <source>
        <dbReference type="Google" id="ProtNLM"/>
    </source>
</evidence>
<sequence length="124" mass="13159">MDDVVTALKQILKGEFAGLGYSAGGTALWRAAAVGCSFTALFCVSSTRLRDETAIAAPNHVFFGSEDQGKPSSQWFATVPDQSTVFEDAGHTYYLHPSSAAAHETQAQISARMMLSTAVPRSAN</sequence>
<name>A0ABX0WCV2_9RHOB</name>
<dbReference type="Proteomes" id="UP001429564">
    <property type="component" value="Unassembled WGS sequence"/>
</dbReference>
<dbReference type="EMBL" id="QHLQ01000018">
    <property type="protein sequence ID" value="NIZ62525.1"/>
    <property type="molecule type" value="Genomic_DNA"/>
</dbReference>
<reference evidence="1 2" key="1">
    <citation type="submission" date="2018-05" db="EMBL/GenBank/DDBJ databases">
        <authorList>
            <person name="Zhang Y.-J."/>
        </authorList>
    </citation>
    <scope>NUCLEOTIDE SEQUENCE [LARGE SCALE GENOMIC DNA]</scope>
    <source>
        <strain evidence="1 2">CY04</strain>
    </source>
</reference>
<dbReference type="Gene3D" id="3.40.50.1820">
    <property type="entry name" value="alpha/beta hydrolase"/>
    <property type="match status" value="1"/>
</dbReference>
<protein>
    <recommendedName>
        <fullName evidence="3">Alpha/beta hydrolase family protein</fullName>
    </recommendedName>
</protein>
<dbReference type="SUPFAM" id="SSF53474">
    <property type="entry name" value="alpha/beta-Hydrolases"/>
    <property type="match status" value="1"/>
</dbReference>
<evidence type="ECO:0000313" key="1">
    <source>
        <dbReference type="EMBL" id="NIZ62525.1"/>
    </source>
</evidence>